<dbReference type="InterPro" id="IPR017939">
    <property type="entry name" value="G-Glutamylcylcotransferase"/>
</dbReference>
<dbReference type="Proteomes" id="UP001530400">
    <property type="component" value="Unassembled WGS sequence"/>
</dbReference>
<dbReference type="EC" id="4.3.2.9" evidence="1"/>
<name>A0ABD3PB00_9STRA</name>
<evidence type="ECO:0000256" key="3">
    <source>
        <dbReference type="PIRSR" id="PIRSR617939-1"/>
    </source>
</evidence>
<accession>A0ABD3PB00</accession>
<sequence>MINLRNITPLASSAAMLPGHELRFNIPGLVGIEPSSASVEPVNREMDAFDKSHVVHGTLYKLSERDFETICSTEGVPFAYTLHRCRVVPYIGDGKKAGEECLQKLLGSDGDTRANLQSLDEVGIPAFTLRAARKEWRSSKDTPPSQSYLNVLIRGAVEFQMDCDYVAMLKNIKPGKTLIGNGLAEQSLKWAEQRQRKL</sequence>
<dbReference type="GO" id="GO:0003839">
    <property type="term" value="F:gamma-glutamylcyclotransferase activity"/>
    <property type="evidence" value="ECO:0007669"/>
    <property type="project" value="UniProtKB-EC"/>
</dbReference>
<evidence type="ECO:0000256" key="1">
    <source>
        <dbReference type="ARBA" id="ARBA00012346"/>
    </source>
</evidence>
<keyword evidence="2" id="KW-0456">Lyase</keyword>
<comment type="caution">
    <text evidence="4">The sequence shown here is derived from an EMBL/GenBank/DDBJ whole genome shotgun (WGS) entry which is preliminary data.</text>
</comment>
<reference evidence="4 5" key="1">
    <citation type="submission" date="2024-10" db="EMBL/GenBank/DDBJ databases">
        <title>Updated reference genomes for cyclostephanoid diatoms.</title>
        <authorList>
            <person name="Roberts W.R."/>
            <person name="Alverson A.J."/>
        </authorList>
    </citation>
    <scope>NUCLEOTIDE SEQUENCE [LARGE SCALE GENOMIC DNA]</scope>
    <source>
        <strain evidence="4 5">AJA010-31</strain>
    </source>
</reference>
<proteinExistence type="predicted"/>
<dbReference type="Gene3D" id="3.10.490.10">
    <property type="entry name" value="Gamma-glutamyl cyclotransferase-like"/>
    <property type="match status" value="1"/>
</dbReference>
<dbReference type="PANTHER" id="PTHR12935">
    <property type="entry name" value="GAMMA-GLUTAMYLCYCLOTRANSFERASE"/>
    <property type="match status" value="1"/>
</dbReference>
<evidence type="ECO:0000313" key="5">
    <source>
        <dbReference type="Proteomes" id="UP001530400"/>
    </source>
</evidence>
<dbReference type="AlphaFoldDB" id="A0ABD3PB00"/>
<dbReference type="EMBL" id="JALLPJ020000700">
    <property type="protein sequence ID" value="KAL3785199.1"/>
    <property type="molecule type" value="Genomic_DNA"/>
</dbReference>
<feature type="active site" description="Proton acceptor" evidence="3">
    <location>
        <position position="74"/>
    </location>
</feature>
<dbReference type="InterPro" id="IPR013024">
    <property type="entry name" value="GGCT-like"/>
</dbReference>
<protein>
    <recommendedName>
        <fullName evidence="1">gamma-glutamylcyclotransferase</fullName>
        <ecNumber evidence="1">4.3.2.9</ecNumber>
    </recommendedName>
</protein>
<evidence type="ECO:0000313" key="4">
    <source>
        <dbReference type="EMBL" id="KAL3785199.1"/>
    </source>
</evidence>
<dbReference type="CDD" id="cd06661">
    <property type="entry name" value="GGCT_like"/>
    <property type="match status" value="1"/>
</dbReference>
<evidence type="ECO:0000256" key="2">
    <source>
        <dbReference type="ARBA" id="ARBA00023239"/>
    </source>
</evidence>
<dbReference type="PANTHER" id="PTHR12935:SF0">
    <property type="entry name" value="GAMMA-GLUTAMYLCYCLOTRANSFERASE"/>
    <property type="match status" value="1"/>
</dbReference>
<gene>
    <name evidence="4" type="ORF">ACHAWO_011944</name>
</gene>
<organism evidence="4 5">
    <name type="scientific">Cyclotella atomus</name>
    <dbReference type="NCBI Taxonomy" id="382360"/>
    <lineage>
        <taxon>Eukaryota</taxon>
        <taxon>Sar</taxon>
        <taxon>Stramenopiles</taxon>
        <taxon>Ochrophyta</taxon>
        <taxon>Bacillariophyta</taxon>
        <taxon>Coscinodiscophyceae</taxon>
        <taxon>Thalassiosirophycidae</taxon>
        <taxon>Stephanodiscales</taxon>
        <taxon>Stephanodiscaceae</taxon>
        <taxon>Cyclotella</taxon>
    </lineage>
</organism>
<keyword evidence="5" id="KW-1185">Reference proteome</keyword>